<gene>
    <name evidence="2" type="ORF">P4O66_003875</name>
</gene>
<reference evidence="2" key="1">
    <citation type="submission" date="2023-03" db="EMBL/GenBank/DDBJ databases">
        <title>Electrophorus voltai genome.</title>
        <authorList>
            <person name="Bian C."/>
        </authorList>
    </citation>
    <scope>NUCLEOTIDE SEQUENCE</scope>
    <source>
        <strain evidence="2">CB-2022</strain>
        <tissue evidence="2">Muscle</tissue>
    </source>
</reference>
<organism evidence="2 3">
    <name type="scientific">Electrophorus voltai</name>
    <dbReference type="NCBI Taxonomy" id="2609070"/>
    <lineage>
        <taxon>Eukaryota</taxon>
        <taxon>Metazoa</taxon>
        <taxon>Chordata</taxon>
        <taxon>Craniata</taxon>
        <taxon>Vertebrata</taxon>
        <taxon>Euteleostomi</taxon>
        <taxon>Actinopterygii</taxon>
        <taxon>Neopterygii</taxon>
        <taxon>Teleostei</taxon>
        <taxon>Ostariophysi</taxon>
        <taxon>Gymnotiformes</taxon>
        <taxon>Gymnotoidei</taxon>
        <taxon>Gymnotidae</taxon>
        <taxon>Electrophorus</taxon>
    </lineage>
</organism>
<evidence type="ECO:0000256" key="1">
    <source>
        <dbReference type="SAM" id="MobiDB-lite"/>
    </source>
</evidence>
<evidence type="ECO:0000313" key="2">
    <source>
        <dbReference type="EMBL" id="KAK1803935.1"/>
    </source>
</evidence>
<accession>A0AAD8ZS99</accession>
<proteinExistence type="predicted"/>
<protein>
    <submittedName>
        <fullName evidence="2">Uncharacterized protein</fullName>
    </submittedName>
</protein>
<sequence>MNLCSSNSFQVFNRLTVLTVPSQSRFPEISKLICCESVPSELGEVKGDAEADLAVQLAVQSSSGTERDQIFSLGADATGKSEPSYSSRPKPDSSPPVKEMCTVRRFADRQLFRLIAMPALLYSALLFRCRHAGITEPPPLQSTPARGMEG</sequence>
<dbReference type="EMBL" id="JAROKS010000004">
    <property type="protein sequence ID" value="KAK1803935.1"/>
    <property type="molecule type" value="Genomic_DNA"/>
</dbReference>
<keyword evidence="3" id="KW-1185">Reference proteome</keyword>
<dbReference type="Proteomes" id="UP001239994">
    <property type="component" value="Unassembled WGS sequence"/>
</dbReference>
<name>A0AAD8ZS99_9TELE</name>
<comment type="caution">
    <text evidence="2">The sequence shown here is derived from an EMBL/GenBank/DDBJ whole genome shotgun (WGS) entry which is preliminary data.</text>
</comment>
<dbReference type="AlphaFoldDB" id="A0AAD8ZS99"/>
<evidence type="ECO:0000313" key="3">
    <source>
        <dbReference type="Proteomes" id="UP001239994"/>
    </source>
</evidence>
<feature type="region of interest" description="Disordered" evidence="1">
    <location>
        <begin position="72"/>
        <end position="99"/>
    </location>
</feature>